<feature type="transmembrane region" description="Helical" evidence="2">
    <location>
        <begin position="12"/>
        <end position="33"/>
    </location>
</feature>
<evidence type="ECO:0000256" key="1">
    <source>
        <dbReference type="SAM" id="MobiDB-lite"/>
    </source>
</evidence>
<reference evidence="3 4" key="1">
    <citation type="journal article" date="2024" name="Nat. Commun.">
        <title>Phylogenomics reveals the evolutionary origins of lichenization in chlorophyte algae.</title>
        <authorList>
            <person name="Puginier C."/>
            <person name="Libourel C."/>
            <person name="Otte J."/>
            <person name="Skaloud P."/>
            <person name="Haon M."/>
            <person name="Grisel S."/>
            <person name="Petersen M."/>
            <person name="Berrin J.G."/>
            <person name="Delaux P.M."/>
            <person name="Dal Grande F."/>
            <person name="Keller J."/>
        </authorList>
    </citation>
    <scope>NUCLEOTIDE SEQUENCE [LARGE SCALE GENOMIC DNA]</scope>
    <source>
        <strain evidence="3 4">SAG 216-7</strain>
    </source>
</reference>
<keyword evidence="2" id="KW-0472">Membrane</keyword>
<proteinExistence type="predicted"/>
<gene>
    <name evidence="3" type="ORF">WJX75_009304</name>
</gene>
<evidence type="ECO:0000256" key="2">
    <source>
        <dbReference type="SAM" id="Phobius"/>
    </source>
</evidence>
<feature type="transmembrane region" description="Helical" evidence="2">
    <location>
        <begin position="63"/>
        <end position="82"/>
    </location>
</feature>
<feature type="region of interest" description="Disordered" evidence="1">
    <location>
        <begin position="201"/>
        <end position="220"/>
    </location>
</feature>
<accession>A0ABR2Z4E7</accession>
<evidence type="ECO:0000313" key="3">
    <source>
        <dbReference type="EMBL" id="KAK9919087.1"/>
    </source>
</evidence>
<organism evidence="3 4">
    <name type="scientific">Coccomyxa subellipsoidea</name>
    <dbReference type="NCBI Taxonomy" id="248742"/>
    <lineage>
        <taxon>Eukaryota</taxon>
        <taxon>Viridiplantae</taxon>
        <taxon>Chlorophyta</taxon>
        <taxon>core chlorophytes</taxon>
        <taxon>Trebouxiophyceae</taxon>
        <taxon>Trebouxiophyceae incertae sedis</taxon>
        <taxon>Coccomyxaceae</taxon>
        <taxon>Coccomyxa</taxon>
    </lineage>
</organism>
<protein>
    <submittedName>
        <fullName evidence="3">Uncharacterized protein</fullName>
    </submittedName>
</protein>
<name>A0ABR2Z4E7_9CHLO</name>
<feature type="transmembrane region" description="Helical" evidence="2">
    <location>
        <begin position="103"/>
        <end position="123"/>
    </location>
</feature>
<evidence type="ECO:0000313" key="4">
    <source>
        <dbReference type="Proteomes" id="UP001491310"/>
    </source>
</evidence>
<keyword evidence="4" id="KW-1185">Reference proteome</keyword>
<keyword evidence="2" id="KW-1133">Transmembrane helix</keyword>
<feature type="transmembrane region" description="Helical" evidence="2">
    <location>
        <begin position="143"/>
        <end position="169"/>
    </location>
</feature>
<sequence length="220" mass="24865">MAQPDTFKPWVWAVFAFNTLFNGIFAVLCFATFSSFRKMMDDTSFTFPAGTDKNTWEWLFDGAAVNAFFALILVVLSVAFAIRYMIFSRRALSHPRSSYGKGIMIATSLFAALHMINIATQFLSFEPAMTHWVRDYHAHFNRVLLMATVAFGYLSAALQLLFLFMLLVWHNREAEALDRVALAHKDEAAFGLSDMDDVRYRFSGPGEGTSQQEQPPGRAT</sequence>
<dbReference type="Proteomes" id="UP001491310">
    <property type="component" value="Unassembled WGS sequence"/>
</dbReference>
<dbReference type="EMBL" id="JALJOT010000001">
    <property type="protein sequence ID" value="KAK9919087.1"/>
    <property type="molecule type" value="Genomic_DNA"/>
</dbReference>
<comment type="caution">
    <text evidence="3">The sequence shown here is derived from an EMBL/GenBank/DDBJ whole genome shotgun (WGS) entry which is preliminary data.</text>
</comment>
<keyword evidence="2" id="KW-0812">Transmembrane</keyword>